<dbReference type="Proteomes" id="UP000509782">
    <property type="component" value="Chromosome"/>
</dbReference>
<name>A0A6N0JUS2_ACHDE</name>
<organism evidence="1 2">
    <name type="scientific">Achromobacter denitrificans</name>
    <name type="common">Alcaligenes denitrificans</name>
    <dbReference type="NCBI Taxonomy" id="32002"/>
    <lineage>
        <taxon>Bacteria</taxon>
        <taxon>Pseudomonadati</taxon>
        <taxon>Pseudomonadota</taxon>
        <taxon>Betaproteobacteria</taxon>
        <taxon>Burkholderiales</taxon>
        <taxon>Alcaligenaceae</taxon>
        <taxon>Achromobacter</taxon>
    </lineage>
</organism>
<dbReference type="EMBL" id="CP054569">
    <property type="protein sequence ID" value="QKQ50989.1"/>
    <property type="molecule type" value="Genomic_DNA"/>
</dbReference>
<dbReference type="AlphaFoldDB" id="A0A6N0JUS2"/>
<sequence length="198" mass="21904">METQLDGSPGANLSPVNVRAPSYFLLQATHVCAACGQSTSVAALAVPADHECTEADVVLDDDAADSPGMDPAAFHEWLYRPEQWHRIDGPTLLSQTRLLSASVAQRLETLAPHYRPDPEHYRQWTNFCGHCGKAIRDGALYPSAGQAFSPKDAQDAARIRVSRVDAPFEAFCDMFWTDSYRNKWPLFARLGYECSEAD</sequence>
<reference evidence="1 2" key="1">
    <citation type="submission" date="2020-05" db="EMBL/GenBank/DDBJ databases">
        <title>FDA dAtabase for Regulatory Grade micrObial Sequences (FDA-ARGOS): Supporting development and validation of Infectious Disease Dx tests.</title>
        <authorList>
            <person name="Sproer C."/>
            <person name="Gronow S."/>
            <person name="Severitt S."/>
            <person name="Schroder I."/>
            <person name="Tallon L."/>
            <person name="Sadzewicz L."/>
            <person name="Zhao X."/>
            <person name="Vavikolanu K."/>
            <person name="Mehta A."/>
            <person name="Aluvathingal J."/>
            <person name="Nadendla S."/>
            <person name="Myers T."/>
            <person name="Yan Y."/>
            <person name="Sichtig H."/>
        </authorList>
    </citation>
    <scope>NUCLEOTIDE SEQUENCE [LARGE SCALE GENOMIC DNA]</scope>
    <source>
        <strain evidence="1 2">FDAARGOS_787</strain>
    </source>
</reference>
<proteinExistence type="predicted"/>
<dbReference type="RefSeq" id="WP_174717390.1">
    <property type="nucleotide sequence ID" value="NZ_CP054569.1"/>
</dbReference>
<accession>A0A6N0JUS2</accession>
<protein>
    <submittedName>
        <fullName evidence="1">Uncharacterized protein</fullName>
    </submittedName>
</protein>
<gene>
    <name evidence="1" type="ORF">FOC81_31410</name>
</gene>
<evidence type="ECO:0000313" key="1">
    <source>
        <dbReference type="EMBL" id="QKQ50989.1"/>
    </source>
</evidence>
<evidence type="ECO:0000313" key="2">
    <source>
        <dbReference type="Proteomes" id="UP000509782"/>
    </source>
</evidence>